<dbReference type="Proteomes" id="UP000006898">
    <property type="component" value="Chromosome"/>
</dbReference>
<protein>
    <recommendedName>
        <fullName evidence="4">FecR protein domain-containing protein</fullName>
    </recommendedName>
</protein>
<feature type="region of interest" description="Disordered" evidence="1">
    <location>
        <begin position="310"/>
        <end position="330"/>
    </location>
</feature>
<feature type="compositionally biased region" description="Pro residues" evidence="1">
    <location>
        <begin position="317"/>
        <end position="326"/>
    </location>
</feature>
<evidence type="ECO:0000313" key="3">
    <source>
        <dbReference type="Proteomes" id="UP000006898"/>
    </source>
</evidence>
<dbReference type="HOGENOM" id="CLU_625123_0_0_0"/>
<gene>
    <name evidence="2" type="ORF">DAMO_0192</name>
</gene>
<proteinExistence type="predicted"/>
<dbReference type="eggNOG" id="COG3712">
    <property type="taxonomic scope" value="Bacteria"/>
</dbReference>
<evidence type="ECO:0000313" key="2">
    <source>
        <dbReference type="EMBL" id="CBE67298.1"/>
    </source>
</evidence>
<sequence length="438" mass="46368">MCASGVDRGSRIRCAVTALLLVALAAITSEAIAGTPLFNRPLGEVRGTALAQVSFDGKNWISLGAGTLPVFDKMLIRARSGVVTVSLSDGSQLEAGPTTELAITAMGPSTIARVVEGNVLFRLRPASSTRLSMPGGVVHSAAGGMSRADQMTAARVSTGTQTQRDALGVITAQKVGLPRVRVLAGVVVLVSQNGAVTERLREGQARTLLAQSSGMVPFKQYAAAQPGGQQTPPPTDPPSQAPTAEHVWTWHPSHPQQVQGGWQEMRLDMPPTAPPPPSQEVREGFAWAWKDQWVIAKRECGQFAMFRRESNEDSAKLPPPVDPPSQAPKAEHVWAWHPSNSPQVWGGWQEVQLGSPPDDPPRPEQELYRGFSWAWEEEPEKRWVVVEECGLAAAFFAPAGGGIAGLVIGGATVGAIGVVPGTVTGHGDEPIASDVSPK</sequence>
<feature type="region of interest" description="Disordered" evidence="1">
    <location>
        <begin position="223"/>
        <end position="244"/>
    </location>
</feature>
<evidence type="ECO:0000256" key="1">
    <source>
        <dbReference type="SAM" id="MobiDB-lite"/>
    </source>
</evidence>
<reference evidence="2 3" key="1">
    <citation type="journal article" date="2010" name="Nature">
        <title>Nitrite-driven anaerobic methane oxidation by oxygenic bacteria.</title>
        <authorList>
            <person name="Ettwig K.F."/>
            <person name="Butler M.K."/>
            <person name="Le Paslier D."/>
            <person name="Pelletier E."/>
            <person name="Mangenot S."/>
            <person name="Kuypers M.M.M."/>
            <person name="Schreiber F."/>
            <person name="Dutilh B.E."/>
            <person name="Zedelius J."/>
            <person name="de Beer D."/>
            <person name="Gloerich J."/>
            <person name="Wessels H.J.C.T."/>
            <person name="van Allen T."/>
            <person name="Luesken F."/>
            <person name="Wu M."/>
            <person name="van de Pas-Schoonen K.T."/>
            <person name="Op den Camp H.J.M."/>
            <person name="Janssen-Megens E.M."/>
            <person name="Francoijs K-J."/>
            <person name="Stunnenberg H."/>
            <person name="Weissenbach J."/>
            <person name="Jetten M.S.M."/>
            <person name="Strous M."/>
        </authorList>
    </citation>
    <scope>NUCLEOTIDE SEQUENCE [LARGE SCALE GENOMIC DNA]</scope>
</reference>
<organism evidence="2 3">
    <name type="scientific">Methylomirabilis oxygeniifera</name>
    <dbReference type="NCBI Taxonomy" id="671143"/>
    <lineage>
        <taxon>Bacteria</taxon>
        <taxon>Candidatus Methylomirabilota</taxon>
        <taxon>Candidatus Methylomirabilia</taxon>
        <taxon>Candidatus Methylomirabilales</taxon>
        <taxon>Candidatus Methylomirabilaceae</taxon>
        <taxon>Candidatus Methylomirabilis</taxon>
    </lineage>
</organism>
<dbReference type="KEGG" id="mox:DAMO_0192"/>
<dbReference type="AlphaFoldDB" id="D5MIE8"/>
<dbReference type="EMBL" id="FP565575">
    <property type="protein sequence ID" value="CBE67298.1"/>
    <property type="molecule type" value="Genomic_DNA"/>
</dbReference>
<dbReference type="STRING" id="671143.DAMO_0192"/>
<feature type="compositionally biased region" description="Pro residues" evidence="1">
    <location>
        <begin position="231"/>
        <end position="240"/>
    </location>
</feature>
<name>D5MIE8_METO1</name>
<accession>D5MIE8</accession>
<evidence type="ECO:0008006" key="4">
    <source>
        <dbReference type="Google" id="ProtNLM"/>
    </source>
</evidence>